<evidence type="ECO:0000313" key="1">
    <source>
        <dbReference type="EMBL" id="GFT07535.1"/>
    </source>
</evidence>
<keyword evidence="2" id="KW-1185">Reference proteome</keyword>
<reference evidence="1" key="1">
    <citation type="submission" date="2020-08" db="EMBL/GenBank/DDBJ databases">
        <title>Multicomponent nature underlies the extraordinary mechanical properties of spider dragline silk.</title>
        <authorList>
            <person name="Kono N."/>
            <person name="Nakamura H."/>
            <person name="Mori M."/>
            <person name="Yoshida Y."/>
            <person name="Ohtoshi R."/>
            <person name="Malay A.D."/>
            <person name="Moran D.A.P."/>
            <person name="Tomita M."/>
            <person name="Numata K."/>
            <person name="Arakawa K."/>
        </authorList>
    </citation>
    <scope>NUCLEOTIDE SEQUENCE</scope>
</reference>
<evidence type="ECO:0000313" key="2">
    <source>
        <dbReference type="Proteomes" id="UP000887013"/>
    </source>
</evidence>
<dbReference type="EMBL" id="BMAW01103106">
    <property type="protein sequence ID" value="GFT07535.1"/>
    <property type="molecule type" value="Genomic_DNA"/>
</dbReference>
<proteinExistence type="predicted"/>
<comment type="caution">
    <text evidence="1">The sequence shown here is derived from an EMBL/GenBank/DDBJ whole genome shotgun (WGS) entry which is preliminary data.</text>
</comment>
<dbReference type="Proteomes" id="UP000887013">
    <property type="component" value="Unassembled WGS sequence"/>
</dbReference>
<protein>
    <submittedName>
        <fullName evidence="1">Uncharacterized protein</fullName>
    </submittedName>
</protein>
<name>A0A8X6NDI3_NEPPI</name>
<gene>
    <name evidence="1" type="ORF">NPIL_100941</name>
</gene>
<accession>A0A8X6NDI3</accession>
<dbReference type="AlphaFoldDB" id="A0A8X6NDI3"/>
<organism evidence="1 2">
    <name type="scientific">Nephila pilipes</name>
    <name type="common">Giant wood spider</name>
    <name type="synonym">Nephila maculata</name>
    <dbReference type="NCBI Taxonomy" id="299642"/>
    <lineage>
        <taxon>Eukaryota</taxon>
        <taxon>Metazoa</taxon>
        <taxon>Ecdysozoa</taxon>
        <taxon>Arthropoda</taxon>
        <taxon>Chelicerata</taxon>
        <taxon>Arachnida</taxon>
        <taxon>Araneae</taxon>
        <taxon>Araneomorphae</taxon>
        <taxon>Entelegynae</taxon>
        <taxon>Araneoidea</taxon>
        <taxon>Nephilidae</taxon>
        <taxon>Nephila</taxon>
    </lineage>
</organism>
<sequence>MWRWMDAGHFGQSTGLMTLIDPRFTLRSTGAKSSSIIRPSCDCEATMGSLQNLQAAILLMKFLLYGIAVNNFYKSECMCFESLCISVFKIDTTITNKFEL</sequence>